<sequence>MRQKTLARSHRVSKRSEFDMVAVNTGIISDAIAPFGDVFLNSYVRDLGKGSIREQPRMNGCGIDIKQ</sequence>
<dbReference type="GeneID" id="70134821"/>
<evidence type="ECO:0000313" key="2">
    <source>
        <dbReference type="Proteomes" id="UP000758603"/>
    </source>
</evidence>
<protein>
    <submittedName>
        <fullName evidence="1">Uncharacterized protein</fullName>
    </submittedName>
</protein>
<dbReference type="OrthoDB" id="310895at2759"/>
<dbReference type="RefSeq" id="XP_045963252.1">
    <property type="nucleotide sequence ID" value="XM_046105930.1"/>
</dbReference>
<dbReference type="Proteomes" id="UP000758603">
    <property type="component" value="Unassembled WGS sequence"/>
</dbReference>
<keyword evidence="2" id="KW-1185">Reference proteome</keyword>
<comment type="caution">
    <text evidence="1">The sequence shown here is derived from an EMBL/GenBank/DDBJ whole genome shotgun (WGS) entry which is preliminary data.</text>
</comment>
<accession>A0A9P8UW37</accession>
<dbReference type="AlphaFoldDB" id="A0A9P8UW37"/>
<evidence type="ECO:0000313" key="1">
    <source>
        <dbReference type="EMBL" id="KAH6659121.1"/>
    </source>
</evidence>
<gene>
    <name evidence="1" type="ORF">BKA67DRAFT_6469</name>
</gene>
<organism evidence="1 2">
    <name type="scientific">Truncatella angustata</name>
    <dbReference type="NCBI Taxonomy" id="152316"/>
    <lineage>
        <taxon>Eukaryota</taxon>
        <taxon>Fungi</taxon>
        <taxon>Dikarya</taxon>
        <taxon>Ascomycota</taxon>
        <taxon>Pezizomycotina</taxon>
        <taxon>Sordariomycetes</taxon>
        <taxon>Xylariomycetidae</taxon>
        <taxon>Amphisphaeriales</taxon>
        <taxon>Sporocadaceae</taxon>
        <taxon>Truncatella</taxon>
    </lineage>
</organism>
<proteinExistence type="predicted"/>
<reference evidence="1" key="1">
    <citation type="journal article" date="2021" name="Nat. Commun.">
        <title>Genetic determinants of endophytism in the Arabidopsis root mycobiome.</title>
        <authorList>
            <person name="Mesny F."/>
            <person name="Miyauchi S."/>
            <person name="Thiergart T."/>
            <person name="Pickel B."/>
            <person name="Atanasova L."/>
            <person name="Karlsson M."/>
            <person name="Huettel B."/>
            <person name="Barry K.W."/>
            <person name="Haridas S."/>
            <person name="Chen C."/>
            <person name="Bauer D."/>
            <person name="Andreopoulos W."/>
            <person name="Pangilinan J."/>
            <person name="LaButti K."/>
            <person name="Riley R."/>
            <person name="Lipzen A."/>
            <person name="Clum A."/>
            <person name="Drula E."/>
            <person name="Henrissat B."/>
            <person name="Kohler A."/>
            <person name="Grigoriev I.V."/>
            <person name="Martin F.M."/>
            <person name="Hacquard S."/>
        </authorList>
    </citation>
    <scope>NUCLEOTIDE SEQUENCE</scope>
    <source>
        <strain evidence="1">MPI-SDFR-AT-0073</strain>
    </source>
</reference>
<name>A0A9P8UW37_9PEZI</name>
<dbReference type="EMBL" id="JAGPXC010000001">
    <property type="protein sequence ID" value="KAH6659121.1"/>
    <property type="molecule type" value="Genomic_DNA"/>
</dbReference>